<comment type="subunit">
    <text evidence="2">Homodimer.</text>
</comment>
<dbReference type="InterPro" id="IPR001100">
    <property type="entry name" value="Pyr_nuc-diS_OxRdtase"/>
</dbReference>
<dbReference type="Gene3D" id="3.30.390.30">
    <property type="match status" value="1"/>
</dbReference>
<accession>A0A4V1IY74</accession>
<evidence type="ECO:0000256" key="10">
    <source>
        <dbReference type="ARBA" id="ARBA00049142"/>
    </source>
</evidence>
<evidence type="ECO:0000256" key="2">
    <source>
        <dbReference type="ARBA" id="ARBA00011738"/>
    </source>
</evidence>
<dbReference type="InterPro" id="IPR036188">
    <property type="entry name" value="FAD/NAD-bd_sf"/>
</dbReference>
<dbReference type="InterPro" id="IPR046952">
    <property type="entry name" value="GSHR/TRXR-like"/>
</dbReference>
<proteinExistence type="inferred from homology"/>
<evidence type="ECO:0000256" key="13">
    <source>
        <dbReference type="PIRSR" id="PIRSR000350-3"/>
    </source>
</evidence>
<dbReference type="FunFam" id="3.50.50.60:FF:000235">
    <property type="entry name" value="Glutathione reductase"/>
    <property type="match status" value="1"/>
</dbReference>
<dbReference type="SUPFAM" id="SSF55424">
    <property type="entry name" value="FAD/NAD-linked reductases, dimerisation (C-terminal) domain"/>
    <property type="match status" value="1"/>
</dbReference>
<dbReference type="OrthoDB" id="5956163at2759"/>
<dbReference type="SUPFAM" id="SSF51905">
    <property type="entry name" value="FAD/NAD(P)-binding domain"/>
    <property type="match status" value="1"/>
</dbReference>
<evidence type="ECO:0000256" key="5">
    <source>
        <dbReference type="ARBA" id="ARBA00022630"/>
    </source>
</evidence>
<evidence type="ECO:0000256" key="3">
    <source>
        <dbReference type="ARBA" id="ARBA00012607"/>
    </source>
</evidence>
<comment type="cofactor">
    <cofactor evidence="13">
        <name>FAD</name>
        <dbReference type="ChEBI" id="CHEBI:57692"/>
    </cofactor>
    <text evidence="13">Binds 1 FAD per subunit.</text>
</comment>
<evidence type="ECO:0000256" key="11">
    <source>
        <dbReference type="ARBA" id="ARBA00056905"/>
    </source>
</evidence>
<keyword evidence="13" id="KW-0547">Nucleotide-binding</keyword>
<dbReference type="NCBIfam" id="NF004776">
    <property type="entry name" value="PRK06116.1"/>
    <property type="match status" value="1"/>
</dbReference>
<evidence type="ECO:0000256" key="7">
    <source>
        <dbReference type="ARBA" id="ARBA00023002"/>
    </source>
</evidence>
<dbReference type="GO" id="GO:0005829">
    <property type="term" value="C:cytosol"/>
    <property type="evidence" value="ECO:0007669"/>
    <property type="project" value="TreeGrafter"/>
</dbReference>
<evidence type="ECO:0000256" key="1">
    <source>
        <dbReference type="ARBA" id="ARBA00007532"/>
    </source>
</evidence>
<feature type="active site" description="Proton acceptor" evidence="12">
    <location>
        <position position="422"/>
    </location>
</feature>
<keyword evidence="8" id="KW-1015">Disulfide bond</keyword>
<dbReference type="GO" id="GO:0006749">
    <property type="term" value="P:glutathione metabolic process"/>
    <property type="evidence" value="ECO:0007669"/>
    <property type="project" value="TreeGrafter"/>
</dbReference>
<dbReference type="AlphaFoldDB" id="A0A4V1IY74"/>
<dbReference type="GO" id="GO:0004362">
    <property type="term" value="F:glutathione-disulfide reductase (NADPH) activity"/>
    <property type="evidence" value="ECO:0007669"/>
    <property type="project" value="UniProtKB-EC"/>
</dbReference>
<evidence type="ECO:0000313" key="17">
    <source>
        <dbReference type="Proteomes" id="UP000267251"/>
    </source>
</evidence>
<feature type="domain" description="Pyridine nucleotide-disulphide oxidoreductase dimerisation" evidence="14">
    <location>
        <begin position="322"/>
        <end position="432"/>
    </location>
</feature>
<dbReference type="EMBL" id="KZ987989">
    <property type="protein sequence ID" value="RKP13569.1"/>
    <property type="molecule type" value="Genomic_DNA"/>
</dbReference>
<evidence type="ECO:0000256" key="12">
    <source>
        <dbReference type="PIRSR" id="PIRSR000350-2"/>
    </source>
</evidence>
<evidence type="ECO:0000256" key="4">
    <source>
        <dbReference type="ARBA" id="ARBA00017111"/>
    </source>
</evidence>
<dbReference type="GO" id="GO:0034599">
    <property type="term" value="P:cellular response to oxidative stress"/>
    <property type="evidence" value="ECO:0007669"/>
    <property type="project" value="TreeGrafter"/>
</dbReference>
<dbReference type="GO" id="GO:0050660">
    <property type="term" value="F:flavin adenine dinucleotide binding"/>
    <property type="evidence" value="ECO:0007669"/>
    <property type="project" value="InterPro"/>
</dbReference>
<keyword evidence="7" id="KW-0560">Oxidoreductase</keyword>
<feature type="binding site" evidence="13">
    <location>
        <begin position="150"/>
        <end position="157"/>
    </location>
    <ligand>
        <name>NAD(+)</name>
        <dbReference type="ChEBI" id="CHEBI:57540"/>
    </ligand>
</feature>
<gene>
    <name evidence="16" type="ORF">BJ684DRAFT_9872</name>
</gene>
<feature type="binding site" evidence="13">
    <location>
        <position position="284"/>
    </location>
    <ligand>
        <name>FAD</name>
        <dbReference type="ChEBI" id="CHEBI:57692"/>
    </ligand>
</feature>
<keyword evidence="5" id="KW-0285">Flavoprotein</keyword>
<sequence length="433" mass="46461">MSSAAAKTIYDYLVIGGGSGGLASARRAASYGFKALQDAPEYGYDLHSQGGPPKFNWEMIKEKRDAYIRRLNGIYSNNLDKDSVVHLQGHASLLRPGVVKVGDQEVQAKNILLAVGGKPTFPDLPGADLGISSDGFFELEHQPRRVAVVGAGYIAIELAGIFNVLGSETTLMTRHSHILRSFDPMLQESVLTEMTRSGIRHLPHAHAQSLVKTASGALEMTYSVDGSADLIKEEFDCVLWAIGRHANVKDLGLEALGVEQGPNGIIKVDEWQATSVPGIFALGDVCGHAELTPVAIAAGRKLSDRLFGGPSFSTSKLDYSNIPTVVFSHPTIGTVGLTEPQAREKYGDDQIKVYSSKFVNIYFAMTQHKGPTIYKVIVAGTEEKVVGIHLFGLASDEVLQGFGVAIKMGATKADLDSCVAIHPTAAEELVTLR</sequence>
<evidence type="ECO:0000256" key="9">
    <source>
        <dbReference type="ARBA" id="ARBA00023284"/>
    </source>
</evidence>
<feature type="binding site" evidence="13">
    <location>
        <position position="243"/>
    </location>
    <ligand>
        <name>NAD(+)</name>
        <dbReference type="ChEBI" id="CHEBI:57540"/>
    </ligand>
</feature>
<evidence type="ECO:0000259" key="15">
    <source>
        <dbReference type="Pfam" id="PF07992"/>
    </source>
</evidence>
<comment type="function">
    <text evidence="11">Catalyzes the reduction of glutathione disulfide (GSSG) to reduced glutathione (GSH). Constitutes the major mechanism to maintain a high GSH:GSSG ratio in the cytosol.</text>
</comment>
<dbReference type="Gene3D" id="3.50.50.60">
    <property type="entry name" value="FAD/NAD(P)-binding domain"/>
    <property type="match status" value="3"/>
</dbReference>
<organism evidence="16 17">
    <name type="scientific">Piptocephalis cylindrospora</name>
    <dbReference type="NCBI Taxonomy" id="1907219"/>
    <lineage>
        <taxon>Eukaryota</taxon>
        <taxon>Fungi</taxon>
        <taxon>Fungi incertae sedis</taxon>
        <taxon>Zoopagomycota</taxon>
        <taxon>Zoopagomycotina</taxon>
        <taxon>Zoopagomycetes</taxon>
        <taxon>Zoopagales</taxon>
        <taxon>Piptocephalidaceae</taxon>
        <taxon>Piptocephalis</taxon>
    </lineage>
</organism>
<dbReference type="Proteomes" id="UP000267251">
    <property type="component" value="Unassembled WGS sequence"/>
</dbReference>
<dbReference type="PANTHER" id="PTHR42737">
    <property type="entry name" value="GLUTATHIONE REDUCTASE"/>
    <property type="match status" value="1"/>
</dbReference>
<dbReference type="PRINTS" id="PR00368">
    <property type="entry name" value="FADPNR"/>
</dbReference>
<dbReference type="PRINTS" id="PR00411">
    <property type="entry name" value="PNDRDTASEI"/>
</dbReference>
<feature type="domain" description="FAD/NAD(P)-binding" evidence="15">
    <location>
        <begin position="10"/>
        <end position="299"/>
    </location>
</feature>
<protein>
    <recommendedName>
        <fullName evidence="4">Glutathione reductase</fullName>
        <ecNumber evidence="3">1.8.1.7</ecNumber>
    </recommendedName>
</protein>
<comment type="catalytic activity">
    <reaction evidence="10">
        <text>2 glutathione + NADP(+) = glutathione disulfide + NADPH + H(+)</text>
        <dbReference type="Rhea" id="RHEA:11740"/>
        <dbReference type="ChEBI" id="CHEBI:15378"/>
        <dbReference type="ChEBI" id="CHEBI:57783"/>
        <dbReference type="ChEBI" id="CHEBI:57925"/>
        <dbReference type="ChEBI" id="CHEBI:58297"/>
        <dbReference type="ChEBI" id="CHEBI:58349"/>
        <dbReference type="EC" id="1.8.1.7"/>
    </reaction>
</comment>
<dbReference type="Pfam" id="PF07992">
    <property type="entry name" value="Pyr_redox_2"/>
    <property type="match status" value="1"/>
</dbReference>
<evidence type="ECO:0000259" key="14">
    <source>
        <dbReference type="Pfam" id="PF02852"/>
    </source>
</evidence>
<dbReference type="GO" id="GO:0005739">
    <property type="term" value="C:mitochondrion"/>
    <property type="evidence" value="ECO:0007669"/>
    <property type="project" value="TreeGrafter"/>
</dbReference>
<reference evidence="17" key="1">
    <citation type="journal article" date="2018" name="Nat. Microbiol.">
        <title>Leveraging single-cell genomics to expand the fungal tree of life.</title>
        <authorList>
            <person name="Ahrendt S.R."/>
            <person name="Quandt C.A."/>
            <person name="Ciobanu D."/>
            <person name="Clum A."/>
            <person name="Salamov A."/>
            <person name="Andreopoulos B."/>
            <person name="Cheng J.F."/>
            <person name="Woyke T."/>
            <person name="Pelin A."/>
            <person name="Henrissat B."/>
            <person name="Reynolds N.K."/>
            <person name="Benny G.L."/>
            <person name="Smith M.E."/>
            <person name="James T.Y."/>
            <person name="Grigoriev I.V."/>
        </authorList>
    </citation>
    <scope>NUCLEOTIDE SEQUENCE [LARGE SCALE GENOMIC DNA]</scope>
</reference>
<keyword evidence="6 13" id="KW-0274">FAD</keyword>
<keyword evidence="9" id="KW-0676">Redox-active center</keyword>
<dbReference type="PIRSF" id="PIRSF000350">
    <property type="entry name" value="Mercury_reductase_MerA"/>
    <property type="match status" value="1"/>
</dbReference>
<dbReference type="GO" id="GO:0045454">
    <property type="term" value="P:cell redox homeostasis"/>
    <property type="evidence" value="ECO:0007669"/>
    <property type="project" value="InterPro"/>
</dbReference>
<dbReference type="InterPro" id="IPR004099">
    <property type="entry name" value="Pyr_nucl-diS_OxRdtase_dimer"/>
</dbReference>
<dbReference type="InterPro" id="IPR023753">
    <property type="entry name" value="FAD/NAD-binding_dom"/>
</dbReference>
<name>A0A4V1IY74_9FUNG</name>
<comment type="similarity">
    <text evidence="1">Belongs to the class-I pyridine nucleotide-disulfide oxidoreductase family.</text>
</comment>
<keyword evidence="13" id="KW-0520">NAD</keyword>
<evidence type="ECO:0000313" key="16">
    <source>
        <dbReference type="EMBL" id="RKP13569.1"/>
    </source>
</evidence>
<dbReference type="FunFam" id="3.30.390.30:FF:000003">
    <property type="entry name" value="Glutathione reductase"/>
    <property type="match status" value="1"/>
</dbReference>
<keyword evidence="17" id="KW-1185">Reference proteome</keyword>
<dbReference type="PANTHER" id="PTHR42737:SF2">
    <property type="entry name" value="GLUTATHIONE REDUCTASE"/>
    <property type="match status" value="1"/>
</dbReference>
<evidence type="ECO:0000256" key="6">
    <source>
        <dbReference type="ARBA" id="ARBA00022827"/>
    </source>
</evidence>
<evidence type="ECO:0000256" key="8">
    <source>
        <dbReference type="ARBA" id="ARBA00023157"/>
    </source>
</evidence>
<dbReference type="Pfam" id="PF02852">
    <property type="entry name" value="Pyr_redox_dim"/>
    <property type="match status" value="1"/>
</dbReference>
<dbReference type="EC" id="1.8.1.7" evidence="3"/>
<dbReference type="InterPro" id="IPR016156">
    <property type="entry name" value="FAD/NAD-linked_Rdtase_dimer_sf"/>
</dbReference>